<protein>
    <submittedName>
        <fullName evidence="9">Peptide ABC transporter permease</fullName>
    </submittedName>
</protein>
<evidence type="ECO:0000313" key="9">
    <source>
        <dbReference type="EMBL" id="CEP78492.1"/>
    </source>
</evidence>
<keyword evidence="6 7" id="KW-0472">Membrane</keyword>
<evidence type="ECO:0000313" key="10">
    <source>
        <dbReference type="Proteomes" id="UP000032809"/>
    </source>
</evidence>
<name>A0A0C7NRJ8_DEFTU</name>
<dbReference type="Proteomes" id="UP000032809">
    <property type="component" value="Chromosome I"/>
</dbReference>
<dbReference type="PROSITE" id="PS50928">
    <property type="entry name" value="ABC_TM1"/>
    <property type="match status" value="1"/>
</dbReference>
<keyword evidence="10" id="KW-1185">Reference proteome</keyword>
<feature type="transmembrane region" description="Helical" evidence="7">
    <location>
        <begin position="146"/>
        <end position="167"/>
    </location>
</feature>
<gene>
    <name evidence="9" type="primary">dppB7</name>
    <name evidence="9" type="ORF">DTL3_1190</name>
</gene>
<dbReference type="Pfam" id="PF00528">
    <property type="entry name" value="BPD_transp_1"/>
    <property type="match status" value="1"/>
</dbReference>
<comment type="subcellular location">
    <subcellularLocation>
        <location evidence="1 7">Cell membrane</location>
        <topology evidence="1 7">Multi-pass membrane protein</topology>
    </subcellularLocation>
</comment>
<keyword evidence="5 7" id="KW-1133">Transmembrane helix</keyword>
<organism evidence="9 10">
    <name type="scientific">Defluviitoga tunisiensis</name>
    <dbReference type="NCBI Taxonomy" id="1006576"/>
    <lineage>
        <taxon>Bacteria</taxon>
        <taxon>Thermotogati</taxon>
        <taxon>Thermotogota</taxon>
        <taxon>Thermotogae</taxon>
        <taxon>Petrotogales</taxon>
        <taxon>Petrotogaceae</taxon>
        <taxon>Defluviitoga</taxon>
    </lineage>
</organism>
<evidence type="ECO:0000256" key="4">
    <source>
        <dbReference type="ARBA" id="ARBA00022692"/>
    </source>
</evidence>
<dbReference type="InterPro" id="IPR035906">
    <property type="entry name" value="MetI-like_sf"/>
</dbReference>
<feature type="transmembrane region" description="Helical" evidence="7">
    <location>
        <begin position="298"/>
        <end position="324"/>
    </location>
</feature>
<dbReference type="SUPFAM" id="SSF161098">
    <property type="entry name" value="MetI-like"/>
    <property type="match status" value="1"/>
</dbReference>
<feature type="domain" description="ABC transmembrane type-1" evidence="8">
    <location>
        <begin position="107"/>
        <end position="317"/>
    </location>
</feature>
<dbReference type="OrthoDB" id="9773221at2"/>
<dbReference type="HOGENOM" id="CLU_036879_1_0_0"/>
<dbReference type="GO" id="GO:0055085">
    <property type="term" value="P:transmembrane transport"/>
    <property type="evidence" value="ECO:0007669"/>
    <property type="project" value="InterPro"/>
</dbReference>
<keyword evidence="2 7" id="KW-0813">Transport</keyword>
<dbReference type="InterPro" id="IPR000515">
    <property type="entry name" value="MetI-like"/>
</dbReference>
<dbReference type="KEGG" id="dtn:DTL3_1190"/>
<dbReference type="PATRIC" id="fig|1006576.9.peg.1190"/>
<evidence type="ECO:0000259" key="8">
    <source>
        <dbReference type="PROSITE" id="PS50928"/>
    </source>
</evidence>
<dbReference type="Pfam" id="PF19300">
    <property type="entry name" value="BPD_transp_1_N"/>
    <property type="match status" value="1"/>
</dbReference>
<dbReference type="EMBL" id="LN824141">
    <property type="protein sequence ID" value="CEP78492.1"/>
    <property type="molecule type" value="Genomic_DNA"/>
</dbReference>
<accession>A0A0C7NRJ8</accession>
<evidence type="ECO:0000256" key="3">
    <source>
        <dbReference type="ARBA" id="ARBA00022475"/>
    </source>
</evidence>
<evidence type="ECO:0000256" key="1">
    <source>
        <dbReference type="ARBA" id="ARBA00004651"/>
    </source>
</evidence>
<feature type="transmembrane region" description="Helical" evidence="7">
    <location>
        <begin position="252"/>
        <end position="278"/>
    </location>
</feature>
<dbReference type="PANTHER" id="PTHR43376:SF1">
    <property type="entry name" value="OLIGOPEPTIDE TRANSPORT SYSTEM PERMEASE PROTEIN"/>
    <property type="match status" value="1"/>
</dbReference>
<keyword evidence="3" id="KW-1003">Cell membrane</keyword>
<dbReference type="Gene3D" id="1.10.3720.10">
    <property type="entry name" value="MetI-like"/>
    <property type="match status" value="1"/>
</dbReference>
<dbReference type="InterPro" id="IPR045621">
    <property type="entry name" value="BPD_transp_1_N"/>
</dbReference>
<dbReference type="PANTHER" id="PTHR43376">
    <property type="entry name" value="OLIGOPEPTIDE TRANSPORT SYSTEM PERMEASE PROTEIN"/>
    <property type="match status" value="1"/>
</dbReference>
<feature type="transmembrane region" description="Helical" evidence="7">
    <location>
        <begin position="106"/>
        <end position="134"/>
    </location>
</feature>
<keyword evidence="4 7" id="KW-0812">Transmembrane</keyword>
<sequence length="336" mass="37553">MKGFTKYFIQKLLWYALAFFIALFLNFFLPRLIPGDPISVIVGRVMSGNVASETQERIYQSYVHEFGLDKPIIVQFFTYIGNIFKGNLGTSFSLYPLSVNEVIGSAVVWTIALQLPSILVGWIIGNLLGAAAAYRNGVFDKTIFPLSLFVSSIPYQCLAIILLYFFGVNLRWFPIGGGYSRTLLPSLSWTFIVDVLHHYFLPFISLVLVTIGGQAIGMREMSIYELNTDYVTYCKMLGMKDKKIQKYVFKNAVLPQITGLAISLGSMVGGALVTEIVFGYPGLGTWLFNGIRQLDYPLIQGSTLIIALMVLLANFIMDMVYGLIDPRIKAAQMEEV</sequence>
<dbReference type="CDD" id="cd06261">
    <property type="entry name" value="TM_PBP2"/>
    <property type="match status" value="1"/>
</dbReference>
<dbReference type="AlphaFoldDB" id="A0A0C7NRJ8"/>
<evidence type="ECO:0000256" key="7">
    <source>
        <dbReference type="RuleBase" id="RU363032"/>
    </source>
</evidence>
<dbReference type="GO" id="GO:0005886">
    <property type="term" value="C:plasma membrane"/>
    <property type="evidence" value="ECO:0007669"/>
    <property type="project" value="UniProtKB-SubCell"/>
</dbReference>
<evidence type="ECO:0000256" key="6">
    <source>
        <dbReference type="ARBA" id="ARBA00023136"/>
    </source>
</evidence>
<dbReference type="STRING" id="1006576.DTL3_1190"/>
<reference evidence="10" key="1">
    <citation type="submission" date="2014-11" db="EMBL/GenBank/DDBJ databases">
        <authorList>
            <person name="Wibberg D."/>
        </authorList>
    </citation>
    <scope>NUCLEOTIDE SEQUENCE [LARGE SCALE GENOMIC DNA]</scope>
    <source>
        <strain evidence="10">L3</strain>
    </source>
</reference>
<evidence type="ECO:0000256" key="2">
    <source>
        <dbReference type="ARBA" id="ARBA00022448"/>
    </source>
</evidence>
<comment type="similarity">
    <text evidence="7">Belongs to the binding-protein-dependent transport system permease family.</text>
</comment>
<feature type="transmembrane region" description="Helical" evidence="7">
    <location>
        <begin position="12"/>
        <end position="29"/>
    </location>
</feature>
<proteinExistence type="inferred from homology"/>
<dbReference type="RefSeq" id="WP_045087926.1">
    <property type="nucleotide sequence ID" value="NZ_LN824141.1"/>
</dbReference>
<evidence type="ECO:0000256" key="5">
    <source>
        <dbReference type="ARBA" id="ARBA00022989"/>
    </source>
</evidence>
<feature type="transmembrane region" description="Helical" evidence="7">
    <location>
        <begin position="187"/>
        <end position="211"/>
    </location>
</feature>